<keyword evidence="4" id="KW-1185">Reference proteome</keyword>
<accession>A0ABT0HFN2</accession>
<sequence>MTNQLLSLRELADFLQNELATDRYLNREQGGIYHHSDRPISRLGLALEPWPALPKWLEENKLDALWLHRPWQLDRTKLPPDVGIVYHHLPFDEALTMGYNTLLANLMNSLGTPEPLGYKQDTTDTGELLPKRAIGMLFDRVEQEFDAVLREVSTMFGGYDRAEAGRCQTGQHTIGRIAVVGAMNDALVREAHERGASLYLTGQYRKPAQKAVDDTGMAVIAVGHYRSEEWGMRALAALLHERWPTLNVVLPDNSEPVALPTTKNFV</sequence>
<evidence type="ECO:0000256" key="2">
    <source>
        <dbReference type="ARBA" id="ARBA00022723"/>
    </source>
</evidence>
<dbReference type="Proteomes" id="UP001202180">
    <property type="component" value="Unassembled WGS sequence"/>
</dbReference>
<keyword evidence="2" id="KW-0479">Metal-binding</keyword>
<evidence type="ECO:0000256" key="1">
    <source>
        <dbReference type="ARBA" id="ARBA00006964"/>
    </source>
</evidence>
<organism evidence="3 4">
    <name type="scientific">Spirosoma liriopis</name>
    <dbReference type="NCBI Taxonomy" id="2937440"/>
    <lineage>
        <taxon>Bacteria</taxon>
        <taxon>Pseudomonadati</taxon>
        <taxon>Bacteroidota</taxon>
        <taxon>Cytophagia</taxon>
        <taxon>Cytophagales</taxon>
        <taxon>Cytophagaceae</taxon>
        <taxon>Spirosoma</taxon>
    </lineage>
</organism>
<dbReference type="PANTHER" id="PTHR13799:SF14">
    <property type="entry name" value="GTP CYCLOHYDROLASE 1 TYPE 2 HOMOLOG"/>
    <property type="match status" value="1"/>
</dbReference>
<dbReference type="SUPFAM" id="SSF102705">
    <property type="entry name" value="NIF3 (NGG1p interacting factor 3)-like"/>
    <property type="match status" value="1"/>
</dbReference>
<dbReference type="InterPro" id="IPR036069">
    <property type="entry name" value="DUF34/NIF3_sf"/>
</dbReference>
<name>A0ABT0HFN2_9BACT</name>
<dbReference type="Pfam" id="PF01784">
    <property type="entry name" value="DUF34_NIF3"/>
    <property type="match status" value="1"/>
</dbReference>
<evidence type="ECO:0000313" key="4">
    <source>
        <dbReference type="Proteomes" id="UP001202180"/>
    </source>
</evidence>
<comment type="similarity">
    <text evidence="1">Belongs to the GTP cyclohydrolase I type 2/NIF3 family.</text>
</comment>
<dbReference type="RefSeq" id="WP_248475813.1">
    <property type="nucleotide sequence ID" value="NZ_JALPRF010000001.1"/>
</dbReference>
<dbReference type="InterPro" id="IPR002678">
    <property type="entry name" value="DUF34/NIF3"/>
</dbReference>
<reference evidence="3 4" key="1">
    <citation type="submission" date="2022-04" db="EMBL/GenBank/DDBJ databases">
        <title>Spirosoma sp. strain RP8 genome sequencing and assembly.</title>
        <authorList>
            <person name="Jung Y."/>
        </authorList>
    </citation>
    <scope>NUCLEOTIDE SEQUENCE [LARGE SCALE GENOMIC DNA]</scope>
    <source>
        <strain evidence="3 4">RP8</strain>
    </source>
</reference>
<dbReference type="EMBL" id="JALPRF010000001">
    <property type="protein sequence ID" value="MCK8490976.1"/>
    <property type="molecule type" value="Genomic_DNA"/>
</dbReference>
<evidence type="ECO:0000313" key="3">
    <source>
        <dbReference type="EMBL" id="MCK8490976.1"/>
    </source>
</evidence>
<dbReference type="Gene3D" id="3.40.1390.30">
    <property type="entry name" value="NIF3 (NGG1p interacting factor 3)-like"/>
    <property type="match status" value="2"/>
</dbReference>
<proteinExistence type="inferred from homology"/>
<comment type="caution">
    <text evidence="3">The sequence shown here is derived from an EMBL/GenBank/DDBJ whole genome shotgun (WGS) entry which is preliminary data.</text>
</comment>
<gene>
    <name evidence="3" type="ORF">M0L20_03880</name>
</gene>
<dbReference type="PANTHER" id="PTHR13799">
    <property type="entry name" value="NGG1 INTERACTING FACTOR 3"/>
    <property type="match status" value="1"/>
</dbReference>
<protein>
    <submittedName>
        <fullName evidence="3">Nif3-like dinuclear metal center hexameric protein</fullName>
    </submittedName>
</protein>